<dbReference type="STRING" id="104421.E2AK00"/>
<organism evidence="3">
    <name type="scientific">Camponotus floridanus</name>
    <name type="common">Florida carpenter ant</name>
    <dbReference type="NCBI Taxonomy" id="104421"/>
    <lineage>
        <taxon>Eukaryota</taxon>
        <taxon>Metazoa</taxon>
        <taxon>Ecdysozoa</taxon>
        <taxon>Arthropoda</taxon>
        <taxon>Hexapoda</taxon>
        <taxon>Insecta</taxon>
        <taxon>Pterygota</taxon>
        <taxon>Neoptera</taxon>
        <taxon>Endopterygota</taxon>
        <taxon>Hymenoptera</taxon>
        <taxon>Apocrita</taxon>
        <taxon>Aculeata</taxon>
        <taxon>Formicoidea</taxon>
        <taxon>Formicidae</taxon>
        <taxon>Formicinae</taxon>
        <taxon>Camponotus</taxon>
    </lineage>
</organism>
<dbReference type="Gene3D" id="2.60.40.10">
    <property type="entry name" value="Immunoglobulins"/>
    <property type="match status" value="1"/>
</dbReference>
<gene>
    <name evidence="2" type="ORF">EAG_08013</name>
</gene>
<evidence type="ECO:0000313" key="2">
    <source>
        <dbReference type="EMBL" id="EFN66238.1"/>
    </source>
</evidence>
<dbReference type="SUPFAM" id="SSF49265">
    <property type="entry name" value="Fibronectin type III"/>
    <property type="match status" value="1"/>
</dbReference>
<feature type="domain" description="Fibronectin type-III" evidence="1">
    <location>
        <begin position="37"/>
        <end position="136"/>
    </location>
</feature>
<evidence type="ECO:0000259" key="1">
    <source>
        <dbReference type="PROSITE" id="PS50853"/>
    </source>
</evidence>
<dbReference type="OrthoDB" id="65481at2759"/>
<dbReference type="AlphaFoldDB" id="E2AK00"/>
<name>E2AK00_CAMFO</name>
<dbReference type="InterPro" id="IPR013783">
    <property type="entry name" value="Ig-like_fold"/>
</dbReference>
<proteinExistence type="predicted"/>
<dbReference type="Proteomes" id="UP000000311">
    <property type="component" value="Unassembled WGS sequence"/>
</dbReference>
<evidence type="ECO:0000313" key="3">
    <source>
        <dbReference type="Proteomes" id="UP000000311"/>
    </source>
</evidence>
<dbReference type="CDD" id="cd00063">
    <property type="entry name" value="FN3"/>
    <property type="match status" value="1"/>
</dbReference>
<dbReference type="EMBL" id="GL440122">
    <property type="protein sequence ID" value="EFN66238.1"/>
    <property type="molecule type" value="Genomic_DNA"/>
</dbReference>
<dbReference type="PROSITE" id="PS50853">
    <property type="entry name" value="FN3"/>
    <property type="match status" value="1"/>
</dbReference>
<dbReference type="InterPro" id="IPR003961">
    <property type="entry name" value="FN3_dom"/>
</dbReference>
<dbReference type="Pfam" id="PF00041">
    <property type="entry name" value="fn3"/>
    <property type="match status" value="1"/>
</dbReference>
<protein>
    <recommendedName>
        <fullName evidence="1">Fibronectin type-III domain-containing protein</fullName>
    </recommendedName>
</protein>
<dbReference type="InterPro" id="IPR036116">
    <property type="entry name" value="FN3_sf"/>
</dbReference>
<dbReference type="InParanoid" id="E2AK00"/>
<keyword evidence="3" id="KW-1185">Reference proteome</keyword>
<reference evidence="2 3" key="1">
    <citation type="journal article" date="2010" name="Science">
        <title>Genomic comparison of the ants Camponotus floridanus and Harpegnathos saltator.</title>
        <authorList>
            <person name="Bonasio R."/>
            <person name="Zhang G."/>
            <person name="Ye C."/>
            <person name="Mutti N.S."/>
            <person name="Fang X."/>
            <person name="Qin N."/>
            <person name="Donahue G."/>
            <person name="Yang P."/>
            <person name="Li Q."/>
            <person name="Li C."/>
            <person name="Zhang P."/>
            <person name="Huang Z."/>
            <person name="Berger S.L."/>
            <person name="Reinberg D."/>
            <person name="Wang J."/>
            <person name="Liebig J."/>
        </authorList>
    </citation>
    <scope>NUCLEOTIDE SEQUENCE [LARGE SCALE GENOMIC DNA]</scope>
    <source>
        <strain evidence="3">C129</strain>
    </source>
</reference>
<accession>E2AK00</accession>
<sequence>MSEHLTWRKYGSHQKLSQISICAQSSLNKPTSLRAFVQFDSQFTEKVNDIFVTLRWNQSEFTAEVIQGYTVQCFVMEDLKEIQICDDKNITTTELEHTVHNLTFNTTYYFRVRAHTKIVAGPSTTHENPIPKLLLTTYLGIQIWDVDLNITNFVVSFTEKPTIILPKQRYYPPSNGHYFGERDQMSFVSEYNLLSFNNEREYEYEFPEVPSFDYLYDEYVY</sequence>